<gene>
    <name evidence="1" type="ORF">F5891DRAFT_976635</name>
</gene>
<reference evidence="1" key="1">
    <citation type="journal article" date="2020" name="New Phytol.">
        <title>Comparative genomics reveals dynamic genome evolution in host specialist ectomycorrhizal fungi.</title>
        <authorList>
            <person name="Lofgren L.A."/>
            <person name="Nguyen N.H."/>
            <person name="Vilgalys R."/>
            <person name="Ruytinx J."/>
            <person name="Liao H.L."/>
            <person name="Branco S."/>
            <person name="Kuo A."/>
            <person name="LaButti K."/>
            <person name="Lipzen A."/>
            <person name="Andreopoulos W."/>
            <person name="Pangilinan J."/>
            <person name="Riley R."/>
            <person name="Hundley H."/>
            <person name="Na H."/>
            <person name="Barry K."/>
            <person name="Grigoriev I.V."/>
            <person name="Stajich J.E."/>
            <person name="Kennedy P.G."/>
        </authorList>
    </citation>
    <scope>NUCLEOTIDE SEQUENCE</scope>
    <source>
        <strain evidence="1">FC203</strain>
    </source>
</reference>
<evidence type="ECO:0000313" key="1">
    <source>
        <dbReference type="EMBL" id="KAG1905075.1"/>
    </source>
</evidence>
<comment type="caution">
    <text evidence="1">The sequence shown here is derived from an EMBL/GenBank/DDBJ whole genome shotgun (WGS) entry which is preliminary data.</text>
</comment>
<dbReference type="EMBL" id="JABBWK010000008">
    <property type="protein sequence ID" value="KAG1905075.1"/>
    <property type="molecule type" value="Genomic_DNA"/>
</dbReference>
<dbReference type="Proteomes" id="UP001195769">
    <property type="component" value="Unassembled WGS sequence"/>
</dbReference>
<proteinExistence type="predicted"/>
<name>A0AAD4EFB1_9AGAM</name>
<dbReference type="AlphaFoldDB" id="A0AAD4EFB1"/>
<protein>
    <submittedName>
        <fullName evidence="1">Uncharacterized protein</fullName>
    </submittedName>
</protein>
<keyword evidence="2" id="KW-1185">Reference proteome</keyword>
<organism evidence="1 2">
    <name type="scientific">Suillus fuscotomentosus</name>
    <dbReference type="NCBI Taxonomy" id="1912939"/>
    <lineage>
        <taxon>Eukaryota</taxon>
        <taxon>Fungi</taxon>
        <taxon>Dikarya</taxon>
        <taxon>Basidiomycota</taxon>
        <taxon>Agaricomycotina</taxon>
        <taxon>Agaricomycetes</taxon>
        <taxon>Agaricomycetidae</taxon>
        <taxon>Boletales</taxon>
        <taxon>Suillineae</taxon>
        <taxon>Suillaceae</taxon>
        <taxon>Suillus</taxon>
    </lineage>
</organism>
<dbReference type="RefSeq" id="XP_041230650.1">
    <property type="nucleotide sequence ID" value="XM_041376632.1"/>
</dbReference>
<accession>A0AAD4EFB1</accession>
<dbReference type="GeneID" id="64670930"/>
<evidence type="ECO:0000313" key="2">
    <source>
        <dbReference type="Proteomes" id="UP001195769"/>
    </source>
</evidence>
<sequence length="190" mass="21803">MPAEPDCSSKLQMAGHNRELQAHLMSLDDIELNEDDQDRLFTEYTINTVHASYAAAQSRVQQYTQLLTLLRCKEDEWARKVEKAKNILPHYKPNTLHCSWESDMDFHGLSRHHSTCKHYQKASALAAQKRRDRAKESTKSLQLLPTSSTRGTLDTDMLDTVMDDIIEQDDNITATHGRASPEKFHRSSTY</sequence>